<sequence>MNQHLLNPFAQDYPDAVDAAIETTAQRCRFNKTRGTWAGHLIASGCSDGLVEVVDLDTKDVIRIFDGHVRGVESLSWSRNGRYLLSASKDWKCVVWDLFFTEQNMPVMHNKPSPANPIPSSKRQRTRSTSDTNSTTPNKTIPTQSPVYPTSPMRDSIMFDTPLLNAEFHPETSKIILATTSTHQVAVLYLSPLPAHTSTTVDNPTHTANPESVSSTRQSHQRRKIYWLRDQTRNEARAALIPTQAGAETQDPAPDTNMDNDALIDQDPAQPTSSTNGSHSTPPFNDFAETSEKLLEAPGLASNASRGFTSAAFHPSGEWIYAGTSHGVLLIFDARTRWDQVSRTPWNAVGFSGDAEYVMGGAATKVSHNIYLWDRPTGALVKVLEGPKDSLDDCDWHPTKPIIASATSAGTINIWQTAVIDNWSAFAPGFEELEENREYEEKEDEFDIEDEDELSRRKRAEEEQDIETLQPASRMTRKAAGNGNPVIPSVSNPAAESENSLPGFWQLHWPDDDDDVDFFPHLDLESEVITPAQEEDVTGL</sequence>
<protein>
    <submittedName>
        <fullName evidence="1">Uncharacterized protein</fullName>
    </submittedName>
</protein>
<name>A0ACC2X5G8_9TREE</name>
<organism evidence="1 2">
    <name type="scientific">Naganishia onofrii</name>
    <dbReference type="NCBI Taxonomy" id="1851511"/>
    <lineage>
        <taxon>Eukaryota</taxon>
        <taxon>Fungi</taxon>
        <taxon>Dikarya</taxon>
        <taxon>Basidiomycota</taxon>
        <taxon>Agaricomycotina</taxon>
        <taxon>Tremellomycetes</taxon>
        <taxon>Filobasidiales</taxon>
        <taxon>Filobasidiaceae</taxon>
        <taxon>Naganishia</taxon>
    </lineage>
</organism>
<accession>A0ACC2X5G8</accession>
<proteinExistence type="predicted"/>
<dbReference type="EMBL" id="JASBWV010000026">
    <property type="protein sequence ID" value="KAJ9118896.1"/>
    <property type="molecule type" value="Genomic_DNA"/>
</dbReference>
<reference evidence="1" key="1">
    <citation type="submission" date="2023-04" db="EMBL/GenBank/DDBJ databases">
        <title>Draft Genome sequencing of Naganishia species isolated from polar environments using Oxford Nanopore Technology.</title>
        <authorList>
            <person name="Leo P."/>
            <person name="Venkateswaran K."/>
        </authorList>
    </citation>
    <scope>NUCLEOTIDE SEQUENCE</scope>
    <source>
        <strain evidence="1">DBVPG 5303</strain>
    </source>
</reference>
<comment type="caution">
    <text evidence="1">The sequence shown here is derived from an EMBL/GenBank/DDBJ whole genome shotgun (WGS) entry which is preliminary data.</text>
</comment>
<dbReference type="Proteomes" id="UP001234202">
    <property type="component" value="Unassembled WGS sequence"/>
</dbReference>
<keyword evidence="2" id="KW-1185">Reference proteome</keyword>
<evidence type="ECO:0000313" key="1">
    <source>
        <dbReference type="EMBL" id="KAJ9118896.1"/>
    </source>
</evidence>
<gene>
    <name evidence="1" type="ORF">QFC24_005859</name>
</gene>
<evidence type="ECO:0000313" key="2">
    <source>
        <dbReference type="Proteomes" id="UP001234202"/>
    </source>
</evidence>